<accession>A0AAQ3K3V1</accession>
<keyword evidence="2" id="KW-1185">Reference proteome</keyword>
<sequence length="147" mass="16533">MLEHPRHFVVDLRSLSASGIAKVTPLPADHLLQPDKMYAMLPMARGNAAGLSPDEARRVLATASRMLKLRSVHCSFLRALLRMRAVGPAEKGNKVAAGEERKQGGMAEEMEQRAEILMRQYSSKRWKPSLGTIVEKSFEKRVPHWLF</sequence>
<name>A0AAQ3K3V1_9LILI</name>
<dbReference type="Proteomes" id="UP001327560">
    <property type="component" value="Chromosome 3"/>
</dbReference>
<proteinExistence type="predicted"/>
<dbReference type="AlphaFoldDB" id="A0AAQ3K3V1"/>
<dbReference type="EMBL" id="CP136892">
    <property type="protein sequence ID" value="WOL00293.1"/>
    <property type="molecule type" value="Genomic_DNA"/>
</dbReference>
<evidence type="ECO:0000313" key="2">
    <source>
        <dbReference type="Proteomes" id="UP001327560"/>
    </source>
</evidence>
<protein>
    <submittedName>
        <fullName evidence="1">Uncharacterized protein</fullName>
    </submittedName>
</protein>
<gene>
    <name evidence="1" type="ORF">Cni_G09006</name>
</gene>
<reference evidence="1 2" key="1">
    <citation type="submission" date="2023-10" db="EMBL/GenBank/DDBJ databases">
        <title>Chromosome-scale genome assembly provides insights into flower coloration mechanisms of Canna indica.</title>
        <authorList>
            <person name="Li C."/>
        </authorList>
    </citation>
    <scope>NUCLEOTIDE SEQUENCE [LARGE SCALE GENOMIC DNA]</scope>
    <source>
        <tissue evidence="1">Flower</tissue>
    </source>
</reference>
<dbReference type="Pfam" id="PF14009">
    <property type="entry name" value="PADRE"/>
    <property type="match status" value="1"/>
</dbReference>
<organism evidence="1 2">
    <name type="scientific">Canna indica</name>
    <name type="common">Indian-shot</name>
    <dbReference type="NCBI Taxonomy" id="4628"/>
    <lineage>
        <taxon>Eukaryota</taxon>
        <taxon>Viridiplantae</taxon>
        <taxon>Streptophyta</taxon>
        <taxon>Embryophyta</taxon>
        <taxon>Tracheophyta</taxon>
        <taxon>Spermatophyta</taxon>
        <taxon>Magnoliopsida</taxon>
        <taxon>Liliopsida</taxon>
        <taxon>Zingiberales</taxon>
        <taxon>Cannaceae</taxon>
        <taxon>Canna</taxon>
    </lineage>
</organism>
<dbReference type="InterPro" id="IPR025322">
    <property type="entry name" value="PADRE_dom"/>
</dbReference>
<evidence type="ECO:0000313" key="1">
    <source>
        <dbReference type="EMBL" id="WOL00293.1"/>
    </source>
</evidence>